<feature type="domain" description="Alpha/beta hydrolase fold-3" evidence="2">
    <location>
        <begin position="90"/>
        <end position="291"/>
    </location>
</feature>
<gene>
    <name evidence="3" type="ORF">JCR33_22595</name>
</gene>
<dbReference type="PANTHER" id="PTHR48081:SF8">
    <property type="entry name" value="ALPHA_BETA HYDROLASE FOLD-3 DOMAIN-CONTAINING PROTEIN-RELATED"/>
    <property type="match status" value="1"/>
</dbReference>
<dbReference type="AlphaFoldDB" id="A0A934IUQ9"/>
<dbReference type="InterPro" id="IPR029058">
    <property type="entry name" value="AB_hydrolase_fold"/>
</dbReference>
<evidence type="ECO:0000313" key="3">
    <source>
        <dbReference type="EMBL" id="MBJ3778507.1"/>
    </source>
</evidence>
<dbReference type="PANTHER" id="PTHR48081">
    <property type="entry name" value="AB HYDROLASE SUPERFAMILY PROTEIN C4A8.06C"/>
    <property type="match status" value="1"/>
</dbReference>
<evidence type="ECO:0000256" key="1">
    <source>
        <dbReference type="ARBA" id="ARBA00022801"/>
    </source>
</evidence>
<dbReference type="InterPro" id="IPR013094">
    <property type="entry name" value="AB_hydrolase_3"/>
</dbReference>
<organism evidence="3 4">
    <name type="scientific">Acuticoccus mangrovi</name>
    <dbReference type="NCBI Taxonomy" id="2796142"/>
    <lineage>
        <taxon>Bacteria</taxon>
        <taxon>Pseudomonadati</taxon>
        <taxon>Pseudomonadota</taxon>
        <taxon>Alphaproteobacteria</taxon>
        <taxon>Hyphomicrobiales</taxon>
        <taxon>Amorphaceae</taxon>
        <taxon>Acuticoccus</taxon>
    </lineage>
</organism>
<dbReference type="EMBL" id="JAEKJA010000030">
    <property type="protein sequence ID" value="MBJ3778507.1"/>
    <property type="molecule type" value="Genomic_DNA"/>
</dbReference>
<proteinExistence type="predicted"/>
<reference evidence="3" key="1">
    <citation type="submission" date="2020-12" db="EMBL/GenBank/DDBJ databases">
        <title>Bacterial taxonomy.</title>
        <authorList>
            <person name="Pan X."/>
        </authorList>
    </citation>
    <scope>NUCLEOTIDE SEQUENCE</scope>
    <source>
        <strain evidence="3">B2012</strain>
    </source>
</reference>
<accession>A0A934IUQ9</accession>
<dbReference type="InterPro" id="IPR050300">
    <property type="entry name" value="GDXG_lipolytic_enzyme"/>
</dbReference>
<dbReference type="RefSeq" id="WP_198884413.1">
    <property type="nucleotide sequence ID" value="NZ_JAEKJA010000030.1"/>
</dbReference>
<evidence type="ECO:0000259" key="2">
    <source>
        <dbReference type="Pfam" id="PF07859"/>
    </source>
</evidence>
<dbReference type="Proteomes" id="UP000609531">
    <property type="component" value="Unassembled WGS sequence"/>
</dbReference>
<name>A0A934IUQ9_9HYPH</name>
<dbReference type="Pfam" id="PF07859">
    <property type="entry name" value="Abhydrolase_3"/>
    <property type="match status" value="1"/>
</dbReference>
<dbReference type="SUPFAM" id="SSF53474">
    <property type="entry name" value="alpha/beta-Hydrolases"/>
    <property type="match status" value="1"/>
</dbReference>
<dbReference type="GO" id="GO:0016787">
    <property type="term" value="F:hydrolase activity"/>
    <property type="evidence" value="ECO:0007669"/>
    <property type="project" value="UniProtKB-KW"/>
</dbReference>
<keyword evidence="4" id="KW-1185">Reference proteome</keyword>
<protein>
    <submittedName>
        <fullName evidence="3">Alpha/beta hydrolase</fullName>
    </submittedName>
</protein>
<dbReference type="Gene3D" id="3.40.50.1820">
    <property type="entry name" value="alpha/beta hydrolase"/>
    <property type="match status" value="1"/>
</dbReference>
<sequence length="319" mass="34224">MTASDYLSPEMQDVLARLASAAIGVNRYELSFPEARQALEAQRSWWNDVNPDLPRIETFTIEAAGSTFRARLYDPREGAATSTDTRPVCVYLHGGGWCVGSIDTHDRITRLLALASGLRVLSLDYPLAPEAPFPLALDALVELVSAPPTDPRIGEATGWIISGDSAGANLAVAAALRLRKAGLPAPVALLLFYGCYQKDFALDSYVRFGGGDFGLSLAAMRMYWEAYAANGGEEEELYPLYADLAGLPPSLVVAAECDVLYDENIMMHEKLRAAGVDAELVVVPQVIHGFLSYGRTLPAADATLSEAGAWLAAKVSEPA</sequence>
<comment type="caution">
    <text evidence="3">The sequence shown here is derived from an EMBL/GenBank/DDBJ whole genome shotgun (WGS) entry which is preliminary data.</text>
</comment>
<evidence type="ECO:0000313" key="4">
    <source>
        <dbReference type="Proteomes" id="UP000609531"/>
    </source>
</evidence>
<keyword evidence="1 3" id="KW-0378">Hydrolase</keyword>